<feature type="domain" description="Sushi" evidence="8">
    <location>
        <begin position="1159"/>
        <end position="1223"/>
    </location>
</feature>
<dbReference type="GO" id="GO:0004222">
    <property type="term" value="F:metalloendopeptidase activity"/>
    <property type="evidence" value="ECO:0007669"/>
    <property type="project" value="TreeGrafter"/>
</dbReference>
<dbReference type="Gene3D" id="2.60.120.200">
    <property type="match status" value="1"/>
</dbReference>
<dbReference type="SMART" id="SM00032">
    <property type="entry name" value="CCP"/>
    <property type="match status" value="5"/>
</dbReference>
<dbReference type="NCBIfam" id="TIGR02232">
    <property type="entry name" value="myxo_disulf_rpt"/>
    <property type="match status" value="1"/>
</dbReference>
<dbReference type="EMBL" id="GBIH01002155">
    <property type="protein sequence ID" value="JAC92555.1"/>
    <property type="molecule type" value="mRNA"/>
</dbReference>
<evidence type="ECO:0000256" key="5">
    <source>
        <dbReference type="ARBA" id="ARBA00023180"/>
    </source>
</evidence>
<evidence type="ECO:0000256" key="1">
    <source>
        <dbReference type="ARBA" id="ARBA00008721"/>
    </source>
</evidence>
<evidence type="ECO:0000256" key="4">
    <source>
        <dbReference type="ARBA" id="ARBA00023157"/>
    </source>
</evidence>
<evidence type="ECO:0000256" key="6">
    <source>
        <dbReference type="PROSITE-ProRule" id="PRU00302"/>
    </source>
</evidence>
<feature type="chain" id="PRO_5001867063" evidence="7">
    <location>
        <begin position="23"/>
        <end position="1550"/>
    </location>
</feature>
<dbReference type="InterPro" id="IPR011936">
    <property type="entry name" value="Myxo_disulph_rpt"/>
</dbReference>
<comment type="caution">
    <text evidence="6">Lacks conserved residue(s) required for the propagation of feature annotation.</text>
</comment>
<evidence type="ECO:0000256" key="2">
    <source>
        <dbReference type="ARBA" id="ARBA00022729"/>
    </source>
</evidence>
<dbReference type="InterPro" id="IPR008754">
    <property type="entry name" value="Peptidase_M43"/>
</dbReference>
<keyword evidence="6" id="KW-0768">Sushi</keyword>
<dbReference type="InterPro" id="IPR036116">
    <property type="entry name" value="FN3_sf"/>
</dbReference>
<dbReference type="SUPFAM" id="SSF49265">
    <property type="entry name" value="Fibronectin type III"/>
    <property type="match status" value="1"/>
</dbReference>
<keyword evidence="9" id="KW-0645">Protease</keyword>
<dbReference type="SMART" id="SM00560">
    <property type="entry name" value="LamGL"/>
    <property type="match status" value="1"/>
</dbReference>
<organism evidence="9">
    <name type="scientific">Ixodes ricinus</name>
    <name type="common">Common tick</name>
    <name type="synonym">Acarus ricinus</name>
    <dbReference type="NCBI Taxonomy" id="34613"/>
    <lineage>
        <taxon>Eukaryota</taxon>
        <taxon>Metazoa</taxon>
        <taxon>Ecdysozoa</taxon>
        <taxon>Arthropoda</taxon>
        <taxon>Chelicerata</taxon>
        <taxon>Arachnida</taxon>
        <taxon>Acari</taxon>
        <taxon>Parasitiformes</taxon>
        <taxon>Ixodida</taxon>
        <taxon>Ixodoidea</taxon>
        <taxon>Ixodidae</taxon>
        <taxon>Ixodinae</taxon>
        <taxon>Ixodes</taxon>
    </lineage>
</organism>
<dbReference type="PANTHER" id="PTHR46130:SF3">
    <property type="entry name" value="CHROMOSOME UNDETERMINED SCAFFOLD_33, WHOLE GENOME SHOTGUN SEQUENCE"/>
    <property type="match status" value="1"/>
</dbReference>
<dbReference type="InterPro" id="IPR024079">
    <property type="entry name" value="MetalloPept_cat_dom_sf"/>
</dbReference>
<dbReference type="PROSITE" id="PS50923">
    <property type="entry name" value="SUSHI"/>
    <property type="match status" value="3"/>
</dbReference>
<dbReference type="InterPro" id="IPR043543">
    <property type="entry name" value="PAPPA/PAPPA2"/>
</dbReference>
<dbReference type="GO" id="GO:0007166">
    <property type="term" value="P:cell surface receptor signaling pathway"/>
    <property type="evidence" value="ECO:0007669"/>
    <property type="project" value="TreeGrafter"/>
</dbReference>
<keyword evidence="9" id="KW-0482">Metalloprotease</keyword>
<keyword evidence="4" id="KW-1015">Disulfide bond</keyword>
<reference evidence="9" key="1">
    <citation type="journal article" date="2015" name="PLoS Negl. Trop. Dis.">
        <title>Deep Sequencing Analysis of the Ixodes ricinus Haemocytome.</title>
        <authorList>
            <person name="Kotsyfakis M."/>
            <person name="Kopacek P."/>
            <person name="Franta Z."/>
            <person name="Pedra J.H."/>
            <person name="Ribeiro J.M."/>
        </authorList>
    </citation>
    <scope>NUCLEOTIDE SEQUENCE</scope>
</reference>
<dbReference type="Gene3D" id="4.10.470.20">
    <property type="match status" value="1"/>
</dbReference>
<dbReference type="SUPFAM" id="SSF49899">
    <property type="entry name" value="Concanavalin A-like lectins/glucanases"/>
    <property type="match status" value="1"/>
</dbReference>
<dbReference type="Gene3D" id="3.40.390.10">
    <property type="entry name" value="Collagenase (Catalytic Domain)"/>
    <property type="match status" value="1"/>
</dbReference>
<dbReference type="GO" id="GO:0005615">
    <property type="term" value="C:extracellular space"/>
    <property type="evidence" value="ECO:0007669"/>
    <property type="project" value="TreeGrafter"/>
</dbReference>
<keyword evidence="3" id="KW-0677">Repeat</keyword>
<feature type="domain" description="Sushi" evidence="8">
    <location>
        <begin position="1365"/>
        <end position="1420"/>
    </location>
</feature>
<evidence type="ECO:0000259" key="8">
    <source>
        <dbReference type="PROSITE" id="PS50923"/>
    </source>
</evidence>
<dbReference type="InterPro" id="IPR058897">
    <property type="entry name" value="PAPPA_SD_C"/>
</dbReference>
<dbReference type="InterPro" id="IPR000800">
    <property type="entry name" value="Notch_dom"/>
</dbReference>
<dbReference type="GO" id="GO:0006508">
    <property type="term" value="P:proteolysis"/>
    <property type="evidence" value="ECO:0007669"/>
    <property type="project" value="UniProtKB-KW"/>
</dbReference>
<dbReference type="SUPFAM" id="SSF55486">
    <property type="entry name" value="Metalloproteases ('zincins'), catalytic domain"/>
    <property type="match status" value="1"/>
</dbReference>
<feature type="signal peptide" evidence="7">
    <location>
        <begin position="1"/>
        <end position="22"/>
    </location>
</feature>
<evidence type="ECO:0000313" key="9">
    <source>
        <dbReference type="EMBL" id="JAC92555.1"/>
    </source>
</evidence>
<name>A0A090XBT4_IXORI</name>
<keyword evidence="5" id="KW-0325">Glycoprotein</keyword>
<dbReference type="InterPro" id="IPR035976">
    <property type="entry name" value="Sushi/SCR/CCP_sf"/>
</dbReference>
<keyword evidence="9" id="KW-0378">Hydrolase</keyword>
<dbReference type="CDD" id="cd00033">
    <property type="entry name" value="CCP"/>
    <property type="match status" value="3"/>
</dbReference>
<sequence>MKHPLFVIALLAWMTRLRPGTAESSFRLSRQKHLAFERQAQVLRQGWSQCSSNGPPGRPFEDSSAATSFKYVRAKQRREVTDGAAANSALYLEEAAGALNVDGDPKVPWRHFSVALWLKPQGGQPREAVVLEARDVCSPLTAKQWSLRIEASGRDDDRSGHFVFRLQAARSQETSVLRSPVVYAPGEWHHVAATFDGAYTRLYINGAQVAITSEQKGNIFQKSGSSCRSLSIGGGRRSYYRGLVDRVRTWGRALSQVQVQHDLWHPDDPQGALFTDAFDSLDKWEWTGYPRLVQAPAAARPSGVRAQPVPCGFTVCDAPEVVLSYQEHWHLRTPKTLRYLVINVKNSDGSNPTVTEEQIQRQHAALNDAFSPYNITWDVTQASVLNSSLRRRQVTLGCQSHSLGDGVCNPDCQLVANDGGDCDSNPEPCEPKLVGDGRCQRQCNQAAHAWDGGDCCLAGHEHGNCLDPASPERSYVEVKEYKDLLGFNNSFHVNVLFAEWTDRNIIGIATFPWEKEVFSAQGGVVVQPESFGRPGRLDTLVHEMGHVLGLWHVHRGVSEVECHDDCLETRASLDTGDLCEDTGPTPMNHQCHDPPADLAHCGLTNFADTPFRNYMGYGDDACTSVFSQQQVARMHCYADLFYGSWQPGAGSSRIPEPPMAPVPVASGPHSVTLSWAPSVASVQKDQCSLCTETRALSQYAIRATDGANHRDAWEPRQATGPPDADVCTLSYRAWLPAADTCNDRRDCTLTLELESPVVPAALSLWMPWNSREGLSELVLVFADQSEHIMKDVTAYCDMPYTMQLDTDKELVKIIAVAASPMVALDSVQVVSLANHASCASCKPLRYRVFREPPFSTGDSRLADGLHFTDVELEPDGEYRYQVQAWMGNRISNMSPMLRYVHGQGYCGDGKLDANEECDDGNTSPGDGCDGKCNFENKFKCKGSPSLCYAHEDDGICEPSEEHYNTRDCGFFTPPGYFDQWASSVVVSEDAVSHRCRPEALLGPPPRKQVCGSDLNTTHSWYPCEAPDASSTVLTASFERPVVATAVHVYIASDGGANISPLLTVELLPEPTSPEDLSRTPHYVQSRRVSCKANPIEVNVMHDLSKNFHLTRSVRLTLPTSDVSIGAIRLRSSNALNPVALSRCSSTQLYHPGLQKCVDYSCERPRCQKPLVKNARLMCQGLGEGDVCKLLCDEGYALAEGEGDHGLLVCDDGQWRGSGTLCKPVDCKMPVIAHADPMCAEGTTFGKTCSFKCRPPARFKGGISGLASISCQKDGRWSEPEHQCHVTCPAPSAPPHAVMTNCRGAEPLLFGHKCRFHCKAGYHVKGHANKKLQAAGKTRDPGFHRRSFHLVCSETGAWSGPGCSPVSCPALPPVYTGLYACTDAWYAGSVCAFACPGAASKSELKCELDGVWNKKPPQCAFANLHCPLPKDVADKVQFGCADTRVGSVCHVTCRQPDHEPVVSLDGRQLPLGGNITCAGIGLWHPDPERLQCRQKCHTEYIGDGWCDAANNQEHCGWDGGDCCSSTVPGRFVRTFPPNCSQECACRDPDAE</sequence>
<dbReference type="Gene3D" id="2.10.70.10">
    <property type="entry name" value="Complement Module, domain 1"/>
    <property type="match status" value="3"/>
</dbReference>
<dbReference type="SUPFAM" id="SSF57535">
    <property type="entry name" value="Complement control module/SCR domain"/>
    <property type="match status" value="4"/>
</dbReference>
<dbReference type="Pfam" id="PF13385">
    <property type="entry name" value="Laminin_G_3"/>
    <property type="match status" value="1"/>
</dbReference>
<keyword evidence="2 7" id="KW-0732">Signal</keyword>
<proteinExistence type="evidence at transcript level"/>
<accession>A0A090XBT4</accession>
<dbReference type="SMART" id="SM00004">
    <property type="entry name" value="NL"/>
    <property type="match status" value="2"/>
</dbReference>
<protein>
    <submittedName>
        <fullName evidence="9">Putative secreted metalloprotease</fullName>
    </submittedName>
</protein>
<dbReference type="PANTHER" id="PTHR46130">
    <property type="entry name" value="LAMGL DOMAIN-CONTAINING PROTEIN"/>
    <property type="match status" value="1"/>
</dbReference>
<dbReference type="InterPro" id="IPR000436">
    <property type="entry name" value="Sushi_SCR_CCP_dom"/>
</dbReference>
<feature type="domain" description="Sushi" evidence="8">
    <location>
        <begin position="1224"/>
        <end position="1285"/>
    </location>
</feature>
<comment type="similarity">
    <text evidence="1">Belongs to the peptidase M43B family.</text>
</comment>
<dbReference type="InterPro" id="IPR006558">
    <property type="entry name" value="LamG-like"/>
</dbReference>
<evidence type="ECO:0000256" key="3">
    <source>
        <dbReference type="ARBA" id="ARBA00022737"/>
    </source>
</evidence>
<dbReference type="Pfam" id="PF00066">
    <property type="entry name" value="Notch"/>
    <property type="match status" value="1"/>
</dbReference>
<dbReference type="Pfam" id="PF05572">
    <property type="entry name" value="Peptidase_M43"/>
    <property type="match status" value="1"/>
</dbReference>
<dbReference type="Pfam" id="PF00084">
    <property type="entry name" value="Sushi"/>
    <property type="match status" value="2"/>
</dbReference>
<evidence type="ECO:0000256" key="7">
    <source>
        <dbReference type="SAM" id="SignalP"/>
    </source>
</evidence>
<dbReference type="Pfam" id="PF25900">
    <property type="entry name" value="PAPPA"/>
    <property type="match status" value="2"/>
</dbReference>
<dbReference type="InterPro" id="IPR013320">
    <property type="entry name" value="ConA-like_dom_sf"/>
</dbReference>